<protein>
    <submittedName>
        <fullName evidence="1">Uncharacterized protein</fullName>
    </submittedName>
</protein>
<keyword evidence="2" id="KW-1185">Reference proteome</keyword>
<sequence>MSMILLSANDETSALADASSGNAPAVSFGVMSVAPGGSFGVIEARACSFARQASGLLQSPLKKTTVTESVVWLERVLALPGTLAGENPAA</sequence>
<comment type="caution">
    <text evidence="1">The sequence shown here is derived from an EMBL/GenBank/DDBJ whole genome shotgun (WGS) entry which is preliminary data.</text>
</comment>
<dbReference type="Proteomes" id="UP000268623">
    <property type="component" value="Unassembled WGS sequence"/>
</dbReference>
<organism evidence="1 2">
    <name type="scientific">Methylocystis hirsuta</name>
    <dbReference type="NCBI Taxonomy" id="369798"/>
    <lineage>
        <taxon>Bacteria</taxon>
        <taxon>Pseudomonadati</taxon>
        <taxon>Pseudomonadota</taxon>
        <taxon>Alphaproteobacteria</taxon>
        <taxon>Hyphomicrobiales</taxon>
        <taxon>Methylocystaceae</taxon>
        <taxon>Methylocystis</taxon>
    </lineage>
</organism>
<accession>A0A3M9XTN4</accession>
<proteinExistence type="predicted"/>
<evidence type="ECO:0000313" key="2">
    <source>
        <dbReference type="Proteomes" id="UP000268623"/>
    </source>
</evidence>
<dbReference type="AlphaFoldDB" id="A0A3M9XTN4"/>
<reference evidence="1 2" key="1">
    <citation type="submission" date="2018-08" db="EMBL/GenBank/DDBJ databases">
        <title>Genome sequence of Methylocystis hirsuta CSC1, a methanotroph able to accumulate PHAs.</title>
        <authorList>
            <person name="Bordel S."/>
            <person name="Rodriguez E."/>
            <person name="Gancedo J."/>
            <person name="Munoz R."/>
        </authorList>
    </citation>
    <scope>NUCLEOTIDE SEQUENCE [LARGE SCALE GENOMIC DNA]</scope>
    <source>
        <strain evidence="1 2">CSC1</strain>
    </source>
</reference>
<gene>
    <name evidence="1" type="ORF">D1O30_19015</name>
</gene>
<dbReference type="EMBL" id="QWDD01000001">
    <property type="protein sequence ID" value="RNJ51374.1"/>
    <property type="molecule type" value="Genomic_DNA"/>
</dbReference>
<evidence type="ECO:0000313" key="1">
    <source>
        <dbReference type="EMBL" id="RNJ51374.1"/>
    </source>
</evidence>
<name>A0A3M9XTN4_9HYPH</name>